<proteinExistence type="predicted"/>
<evidence type="ECO:0000313" key="2">
    <source>
        <dbReference type="EMBL" id="KAF0029312.1"/>
    </source>
</evidence>
<dbReference type="PANTHER" id="PTHR47510">
    <property type="entry name" value="REVERSE TRANSCRIPTASE DOMAIN-CONTAINING PROTEIN"/>
    <property type="match status" value="1"/>
</dbReference>
<dbReference type="PANTHER" id="PTHR47510:SF3">
    <property type="entry name" value="ENDO_EXONUCLEASE_PHOSPHATASE DOMAIN-CONTAINING PROTEIN"/>
    <property type="match status" value="1"/>
</dbReference>
<accession>A0A6A4SG13</accession>
<organism evidence="2 3">
    <name type="scientific">Scophthalmus maximus</name>
    <name type="common">Turbot</name>
    <name type="synonym">Psetta maxima</name>
    <dbReference type="NCBI Taxonomy" id="52904"/>
    <lineage>
        <taxon>Eukaryota</taxon>
        <taxon>Metazoa</taxon>
        <taxon>Chordata</taxon>
        <taxon>Craniata</taxon>
        <taxon>Vertebrata</taxon>
        <taxon>Euteleostomi</taxon>
        <taxon>Actinopterygii</taxon>
        <taxon>Neopterygii</taxon>
        <taxon>Teleostei</taxon>
        <taxon>Neoteleostei</taxon>
        <taxon>Acanthomorphata</taxon>
        <taxon>Carangaria</taxon>
        <taxon>Pleuronectiformes</taxon>
        <taxon>Pleuronectoidei</taxon>
        <taxon>Scophthalmidae</taxon>
        <taxon>Scophthalmus</taxon>
    </lineage>
</organism>
<dbReference type="InterPro" id="IPR000477">
    <property type="entry name" value="RT_dom"/>
</dbReference>
<sequence>MSEYKAACYKLRRDIADAKRRYRDKMEEQFQKRDTRSIWQGLWEITDYKGVRPCMVSAGATLANDLNSFYARFEASNASTGLTNADSRSSTSEAALSPVFSEHDVRRELKRVNTRKAAGLDRISGRVIRTCTDLLAPVFTTIFNISLAQSTVPTCFKMSTIIRVPKKSSPAGMNDYRPVALTSVVMKCFERLVKDHVCFSLPCTLDPLQFAYRSNRSTDDAISQVMHATLSHFDIVGGGYVRLLFIDYSSAFNAVVPTRLATKLHDLGLNPSTCALILDFLTASPQVVRAGGHTSRPLILNTGVPQGCVLSPLLYSLYTHDCVARHNCNTIVNVRTTRLWWARSLTTMNGPTYRRCQT</sequence>
<gene>
    <name evidence="2" type="ORF">F2P81_018417</name>
</gene>
<dbReference type="PROSITE" id="PS50878">
    <property type="entry name" value="RT_POL"/>
    <property type="match status" value="1"/>
</dbReference>
<dbReference type="Proteomes" id="UP000438429">
    <property type="component" value="Unassembled WGS sequence"/>
</dbReference>
<feature type="domain" description="Reverse transcriptase" evidence="1">
    <location>
        <begin position="145"/>
        <end position="358"/>
    </location>
</feature>
<dbReference type="EMBL" id="VEVO01000016">
    <property type="protein sequence ID" value="KAF0029312.1"/>
    <property type="molecule type" value="Genomic_DNA"/>
</dbReference>
<reference evidence="2 3" key="1">
    <citation type="submission" date="2019-06" db="EMBL/GenBank/DDBJ databases">
        <title>Draft genomes of female and male turbot (Scophthalmus maximus).</title>
        <authorList>
            <person name="Xu H."/>
            <person name="Xu X.-W."/>
            <person name="Shao C."/>
            <person name="Chen S."/>
        </authorList>
    </citation>
    <scope>NUCLEOTIDE SEQUENCE [LARGE SCALE GENOMIC DNA]</scope>
    <source>
        <strain evidence="2">Ysfricsl-2016a</strain>
        <tissue evidence="2">Blood</tissue>
    </source>
</reference>
<protein>
    <recommendedName>
        <fullName evidence="1">Reverse transcriptase domain-containing protein</fullName>
    </recommendedName>
</protein>
<dbReference type="SUPFAM" id="SSF56672">
    <property type="entry name" value="DNA/RNA polymerases"/>
    <property type="match status" value="1"/>
</dbReference>
<dbReference type="InterPro" id="IPR043502">
    <property type="entry name" value="DNA/RNA_pol_sf"/>
</dbReference>
<evidence type="ECO:0000313" key="3">
    <source>
        <dbReference type="Proteomes" id="UP000438429"/>
    </source>
</evidence>
<name>A0A6A4SG13_SCOMX</name>
<dbReference type="Pfam" id="PF00078">
    <property type="entry name" value="RVT_1"/>
    <property type="match status" value="1"/>
</dbReference>
<evidence type="ECO:0000259" key="1">
    <source>
        <dbReference type="PROSITE" id="PS50878"/>
    </source>
</evidence>
<comment type="caution">
    <text evidence="2">The sequence shown here is derived from an EMBL/GenBank/DDBJ whole genome shotgun (WGS) entry which is preliminary data.</text>
</comment>
<dbReference type="CDD" id="cd01650">
    <property type="entry name" value="RT_nLTR_like"/>
    <property type="match status" value="1"/>
</dbReference>
<dbReference type="AlphaFoldDB" id="A0A6A4SG13"/>